<evidence type="ECO:0000313" key="15">
    <source>
        <dbReference type="Proteomes" id="UP001297600"/>
    </source>
</evidence>
<evidence type="ECO:0000256" key="4">
    <source>
        <dbReference type="ARBA" id="ARBA00022490"/>
    </source>
</evidence>
<dbReference type="PANTHER" id="PTHR10890:SF3">
    <property type="entry name" value="CYSTEINE--TRNA LIGASE, CYTOPLASMIC"/>
    <property type="match status" value="1"/>
</dbReference>
<dbReference type="Gene3D" id="1.20.120.1910">
    <property type="entry name" value="Cysteine-tRNA ligase, C-terminal anti-codon recognition domain"/>
    <property type="match status" value="1"/>
</dbReference>
<dbReference type="SUPFAM" id="SSF52374">
    <property type="entry name" value="Nucleotidylyl transferase"/>
    <property type="match status" value="1"/>
</dbReference>
<dbReference type="Pfam" id="PF09190">
    <property type="entry name" value="DALR_2"/>
    <property type="match status" value="1"/>
</dbReference>
<organism evidence="14 15">
    <name type="scientific">Mesosutterella porci</name>
    <dbReference type="NCBI Taxonomy" id="2915351"/>
    <lineage>
        <taxon>Bacteria</taxon>
        <taxon>Pseudomonadati</taxon>
        <taxon>Pseudomonadota</taxon>
        <taxon>Betaproteobacteria</taxon>
        <taxon>Burkholderiales</taxon>
        <taxon>Sutterellaceae</taxon>
        <taxon>Mesosutterella</taxon>
    </lineage>
</organism>
<evidence type="ECO:0000259" key="13">
    <source>
        <dbReference type="SMART" id="SM00840"/>
    </source>
</evidence>
<evidence type="ECO:0000256" key="2">
    <source>
        <dbReference type="ARBA" id="ARBA00005594"/>
    </source>
</evidence>
<dbReference type="CDD" id="cd07963">
    <property type="entry name" value="Anticodon_Ia_Cys"/>
    <property type="match status" value="1"/>
</dbReference>
<accession>A0ABS9MQB3</accession>
<comment type="cofactor">
    <cofactor evidence="12">
        <name>Zn(2+)</name>
        <dbReference type="ChEBI" id="CHEBI:29105"/>
    </cofactor>
    <text evidence="12">Binds 1 zinc ion per subunit.</text>
</comment>
<keyword evidence="8 12" id="KW-0862">Zinc</keyword>
<comment type="catalytic activity">
    <reaction evidence="12">
        <text>tRNA(Cys) + L-cysteine + ATP = L-cysteinyl-tRNA(Cys) + AMP + diphosphate</text>
        <dbReference type="Rhea" id="RHEA:17773"/>
        <dbReference type="Rhea" id="RHEA-COMP:9661"/>
        <dbReference type="Rhea" id="RHEA-COMP:9679"/>
        <dbReference type="ChEBI" id="CHEBI:30616"/>
        <dbReference type="ChEBI" id="CHEBI:33019"/>
        <dbReference type="ChEBI" id="CHEBI:35235"/>
        <dbReference type="ChEBI" id="CHEBI:78442"/>
        <dbReference type="ChEBI" id="CHEBI:78517"/>
        <dbReference type="ChEBI" id="CHEBI:456215"/>
        <dbReference type="EC" id="6.1.1.16"/>
    </reaction>
</comment>
<evidence type="ECO:0000256" key="1">
    <source>
        <dbReference type="ARBA" id="ARBA00004496"/>
    </source>
</evidence>
<evidence type="ECO:0000313" key="14">
    <source>
        <dbReference type="EMBL" id="MCG5030450.1"/>
    </source>
</evidence>
<dbReference type="Pfam" id="PF01406">
    <property type="entry name" value="tRNA-synt_1e"/>
    <property type="match status" value="1"/>
</dbReference>
<evidence type="ECO:0000256" key="11">
    <source>
        <dbReference type="ARBA" id="ARBA00023146"/>
    </source>
</evidence>
<keyword evidence="4 12" id="KW-0963">Cytoplasm</keyword>
<dbReference type="PRINTS" id="PR00983">
    <property type="entry name" value="TRNASYNTHCYS"/>
</dbReference>
<feature type="binding site" evidence="12">
    <location>
        <position position="33"/>
    </location>
    <ligand>
        <name>Zn(2+)</name>
        <dbReference type="ChEBI" id="CHEBI:29105"/>
    </ligand>
</feature>
<dbReference type="EMBL" id="JAKNCT010000003">
    <property type="protein sequence ID" value="MCG5030450.1"/>
    <property type="molecule type" value="Genomic_DNA"/>
</dbReference>
<feature type="binding site" evidence="12">
    <location>
        <position position="279"/>
    </location>
    <ligand>
        <name>ATP</name>
        <dbReference type="ChEBI" id="CHEBI:30616"/>
    </ligand>
</feature>
<keyword evidence="10 12" id="KW-0648">Protein biosynthesis</keyword>
<evidence type="ECO:0000256" key="7">
    <source>
        <dbReference type="ARBA" id="ARBA00022741"/>
    </source>
</evidence>
<keyword evidence="5 12" id="KW-0436">Ligase</keyword>
<keyword evidence="7 12" id="KW-0547">Nucleotide-binding</keyword>
<dbReference type="InterPro" id="IPR009080">
    <property type="entry name" value="tRNAsynth_Ia_anticodon-bd"/>
</dbReference>
<feature type="short sequence motif" description="'HIGH' region" evidence="12">
    <location>
        <begin position="35"/>
        <end position="45"/>
    </location>
</feature>
<keyword evidence="6 12" id="KW-0479">Metal-binding</keyword>
<evidence type="ECO:0000256" key="8">
    <source>
        <dbReference type="ARBA" id="ARBA00022833"/>
    </source>
</evidence>
<dbReference type="InterPro" id="IPR015803">
    <property type="entry name" value="Cys-tRNA-ligase"/>
</dbReference>
<evidence type="ECO:0000256" key="5">
    <source>
        <dbReference type="ARBA" id="ARBA00022598"/>
    </source>
</evidence>
<dbReference type="InterPro" id="IPR032678">
    <property type="entry name" value="tRNA-synt_1_cat_dom"/>
</dbReference>
<dbReference type="EC" id="6.1.1.16" evidence="12"/>
<keyword evidence="9 12" id="KW-0067">ATP-binding</keyword>
<dbReference type="SUPFAM" id="SSF47323">
    <property type="entry name" value="Anticodon-binding domain of a subclass of class I aminoacyl-tRNA synthetases"/>
    <property type="match status" value="1"/>
</dbReference>
<dbReference type="SMART" id="SM00840">
    <property type="entry name" value="DALR_2"/>
    <property type="match status" value="1"/>
</dbReference>
<dbReference type="InterPro" id="IPR015273">
    <property type="entry name" value="Cys-tRNA-synt_Ia_DALR"/>
</dbReference>
<dbReference type="PANTHER" id="PTHR10890">
    <property type="entry name" value="CYSTEINYL-TRNA SYNTHETASE"/>
    <property type="match status" value="1"/>
</dbReference>
<evidence type="ECO:0000256" key="10">
    <source>
        <dbReference type="ARBA" id="ARBA00022917"/>
    </source>
</evidence>
<reference evidence="14 15" key="1">
    <citation type="submission" date="2022-02" db="EMBL/GenBank/DDBJ databases">
        <title>Mesosutterella porci, a novel member of the family Sutterellaceae from pig feces.</title>
        <authorList>
            <person name="Wylensek D."/>
            <person name="Clavel T."/>
        </authorList>
    </citation>
    <scope>NUCLEOTIDE SEQUENCE [LARGE SCALE GENOMIC DNA]</scope>
    <source>
        <strain evidence="15">oilRF-744-wt-GAM-9</strain>
    </source>
</reference>
<feature type="short sequence motif" description="'KMSKS' region" evidence="12">
    <location>
        <begin position="276"/>
        <end position="280"/>
    </location>
</feature>
<name>A0ABS9MQB3_9BURK</name>
<dbReference type="GO" id="GO:0004817">
    <property type="term" value="F:cysteine-tRNA ligase activity"/>
    <property type="evidence" value="ECO:0007669"/>
    <property type="project" value="UniProtKB-EC"/>
</dbReference>
<keyword evidence="15" id="KW-1185">Reference proteome</keyword>
<dbReference type="Proteomes" id="UP001297600">
    <property type="component" value="Unassembled WGS sequence"/>
</dbReference>
<dbReference type="RefSeq" id="WP_237978107.1">
    <property type="nucleotide sequence ID" value="NZ_JAKNCT010000003.1"/>
</dbReference>
<protein>
    <recommendedName>
        <fullName evidence="12">Cysteine--tRNA ligase</fullName>
        <ecNumber evidence="12">6.1.1.16</ecNumber>
    </recommendedName>
    <alternativeName>
        <fullName evidence="12">Cysteinyl-tRNA synthetase</fullName>
        <shortName evidence="12">CysRS</shortName>
    </alternativeName>
</protein>
<dbReference type="Gene3D" id="3.40.50.620">
    <property type="entry name" value="HUPs"/>
    <property type="match status" value="1"/>
</dbReference>
<dbReference type="CDD" id="cd00672">
    <property type="entry name" value="CysRS_core"/>
    <property type="match status" value="1"/>
</dbReference>
<feature type="domain" description="Cysteinyl-tRNA synthetase class Ia DALR" evidence="13">
    <location>
        <begin position="360"/>
        <end position="415"/>
    </location>
</feature>
<dbReference type="HAMAP" id="MF_00041">
    <property type="entry name" value="Cys_tRNA_synth"/>
    <property type="match status" value="1"/>
</dbReference>
<dbReference type="InterPro" id="IPR014729">
    <property type="entry name" value="Rossmann-like_a/b/a_fold"/>
</dbReference>
<gene>
    <name evidence="12 14" type="primary">cysS</name>
    <name evidence="14" type="ORF">MAF45_03185</name>
</gene>
<comment type="similarity">
    <text evidence="2 12">Belongs to the class-I aminoacyl-tRNA synthetase family.</text>
</comment>
<comment type="subcellular location">
    <subcellularLocation>
        <location evidence="1 12">Cytoplasm</location>
    </subcellularLocation>
</comment>
<evidence type="ECO:0000256" key="3">
    <source>
        <dbReference type="ARBA" id="ARBA00011245"/>
    </source>
</evidence>
<evidence type="ECO:0000256" key="12">
    <source>
        <dbReference type="HAMAP-Rule" id="MF_00041"/>
    </source>
</evidence>
<dbReference type="NCBIfam" id="TIGR00435">
    <property type="entry name" value="cysS"/>
    <property type="match status" value="1"/>
</dbReference>
<comment type="caution">
    <text evidence="14">The sequence shown here is derived from an EMBL/GenBank/DDBJ whole genome shotgun (WGS) entry which is preliminary data.</text>
</comment>
<comment type="subunit">
    <text evidence="3 12">Monomer.</text>
</comment>
<feature type="binding site" evidence="12">
    <location>
        <position position="214"/>
    </location>
    <ligand>
        <name>Zn(2+)</name>
        <dbReference type="ChEBI" id="CHEBI:29105"/>
    </ligand>
</feature>
<evidence type="ECO:0000256" key="9">
    <source>
        <dbReference type="ARBA" id="ARBA00022840"/>
    </source>
</evidence>
<keyword evidence="11 12" id="KW-0030">Aminoacyl-tRNA synthetase</keyword>
<feature type="binding site" evidence="12">
    <location>
        <position position="239"/>
    </location>
    <ligand>
        <name>Zn(2+)</name>
        <dbReference type="ChEBI" id="CHEBI:29105"/>
    </ligand>
</feature>
<proteinExistence type="inferred from homology"/>
<evidence type="ECO:0000256" key="6">
    <source>
        <dbReference type="ARBA" id="ARBA00022723"/>
    </source>
</evidence>
<dbReference type="InterPro" id="IPR024909">
    <property type="entry name" value="Cys-tRNA/MSH_ligase"/>
</dbReference>
<sequence length="472" mass="52691">MISTNPLMIYSTLSRRKEVFKPVHEGRVGMYVCGVTVYDYCHIGHGRTFVAFDVIRRWLEARGYQVTFVRNVTDVDDKIIRRAAERGISTLELTREFTAAMQQDMASLGCLPPTYEPHATDFIPQMLNLIRTLQDKGLAYVGSDGDVDFAVRRFPGYGKLSGKSLDDLQAGARIGIGQGKRDPLDFVLWKKAKPGEPHWTSPWGEGRPGWHIECSAMSCHYLGKTFDIHGGGPDLIFPHHENEIAQSEGANGVRFANYWMHSGPLRVRAADGTEQKMSKSLHNFWTIRDALSETDGKFGAGNGAEVLRFFLLRTHYRSPISFNTGLIVDAHKALTRLYEALDGAKGDGLPLDWEEKHAAAFARAMDDDFNTPVAIAQLFDLATEVNRSKDPALVRQLKGLGGVLNILQRDPAAFLKGAVKGLDEEEINRLIKERSDCKKSRNFARADEIRAQCLAQGIVLLDTPQGTTWRRS</sequence>
<feature type="binding site" evidence="12">
    <location>
        <position position="243"/>
    </location>
    <ligand>
        <name>Zn(2+)</name>
        <dbReference type="ChEBI" id="CHEBI:29105"/>
    </ligand>
</feature>